<evidence type="ECO:0000256" key="1">
    <source>
        <dbReference type="SAM" id="MobiDB-lite"/>
    </source>
</evidence>
<organism evidence="3 4">
    <name type="scientific">Asanoa ishikariensis</name>
    <dbReference type="NCBI Taxonomy" id="137265"/>
    <lineage>
        <taxon>Bacteria</taxon>
        <taxon>Bacillati</taxon>
        <taxon>Actinomycetota</taxon>
        <taxon>Actinomycetes</taxon>
        <taxon>Micromonosporales</taxon>
        <taxon>Micromonosporaceae</taxon>
        <taxon>Asanoa</taxon>
    </lineage>
</organism>
<evidence type="ECO:0000259" key="2">
    <source>
        <dbReference type="Pfam" id="PF12770"/>
    </source>
</evidence>
<proteinExistence type="predicted"/>
<dbReference type="STRING" id="137265.SAMN05421684_6379"/>
<dbReference type="Pfam" id="PF12770">
    <property type="entry name" value="CHAT"/>
    <property type="match status" value="1"/>
</dbReference>
<gene>
    <name evidence="3" type="ORF">SAMN05421684_6379</name>
</gene>
<evidence type="ECO:0000313" key="3">
    <source>
        <dbReference type="EMBL" id="SDZ53666.1"/>
    </source>
</evidence>
<name>A0A1H3TU30_9ACTN</name>
<dbReference type="EMBL" id="FNQB01000003">
    <property type="protein sequence ID" value="SDZ53666.1"/>
    <property type="molecule type" value="Genomic_DNA"/>
</dbReference>
<reference evidence="4" key="1">
    <citation type="submission" date="2016-10" db="EMBL/GenBank/DDBJ databases">
        <authorList>
            <person name="Varghese N."/>
            <person name="Submissions S."/>
        </authorList>
    </citation>
    <scope>NUCLEOTIDE SEQUENCE [LARGE SCALE GENOMIC DNA]</scope>
    <source>
        <strain evidence="4">DSM 44718</strain>
    </source>
</reference>
<feature type="domain" description="CHAT" evidence="2">
    <location>
        <begin position="67"/>
        <end position="336"/>
    </location>
</feature>
<keyword evidence="4" id="KW-1185">Reference proteome</keyword>
<dbReference type="InterPro" id="IPR027417">
    <property type="entry name" value="P-loop_NTPase"/>
</dbReference>
<sequence length="672" mass="72644">MLLTVAHLGGASVVIEADQVTTPLEFRSPLSSADLDAIRWLLEDCPDAPVGPQRRLYHDMRAATGRIGEALWRALTPTDSAKEALEALTSAGGIDEVRFVSDDPEFLALPWELLSPPDTDTVPLLQTRPLTRTLSTRNPVEASRATRTDGPLRILLVSPRPYGDRDVRARTVRGPVLKAVAQSGGAVRVDFLRPATATRLAEVLASHEAYDIVHFDGHGFSDATAAGPSSGVLFEREDGGPDPVSGAEFAKIFSASRPTLVVLNACRSARLPGSDDGVGSVATALLRHGLPAVLAMTHNVSAAVVTRFTTDFYAALSAGESLAAATALARQGLVAPADATFSRPFQVLPVLYTATDLERSPMRSHPQPTDLPANGQPDDLDLLMYRDDELNRLERLLGAPDHLPVVVSGVIGSGKSRFLRTFARYATLTGAFDHVVFHPTGDGEKDPTGRVLHVWDEIEDRRRYAPVESAAARLPSHHRMIIATRYDQFEGPHHHHALGDIGTETTGLLLADHVMRHETPVSSPTILWLPRASGWHAASLRAILRALEGAPALDVCWQMEVGFSDGGDDDALVLPEVRRCLARLAEPAFALVGLFGHMVVPLLPALVTDRGVPLTDDCRRALDRTIPEEEWLRMFVSAERLGLVEPVLPGHPRLGYTVPPGVSYALRAELRG</sequence>
<feature type="region of interest" description="Disordered" evidence="1">
    <location>
        <begin position="359"/>
        <end position="378"/>
    </location>
</feature>
<evidence type="ECO:0000313" key="4">
    <source>
        <dbReference type="Proteomes" id="UP000199632"/>
    </source>
</evidence>
<dbReference type="RefSeq" id="WP_176985165.1">
    <property type="nucleotide sequence ID" value="NZ_BOND01000024.1"/>
</dbReference>
<dbReference type="SUPFAM" id="SSF52540">
    <property type="entry name" value="P-loop containing nucleoside triphosphate hydrolases"/>
    <property type="match status" value="1"/>
</dbReference>
<dbReference type="Proteomes" id="UP000199632">
    <property type="component" value="Unassembled WGS sequence"/>
</dbReference>
<dbReference type="AlphaFoldDB" id="A0A1H3TU30"/>
<accession>A0A1H3TU30</accession>
<dbReference type="InterPro" id="IPR024983">
    <property type="entry name" value="CHAT_dom"/>
</dbReference>
<protein>
    <submittedName>
        <fullName evidence="3">CHAT domain-containing protein</fullName>
    </submittedName>
</protein>